<keyword evidence="6" id="KW-0408">Iron</keyword>
<dbReference type="Proteomes" id="UP001229486">
    <property type="component" value="Unassembled WGS sequence"/>
</dbReference>
<dbReference type="EMBL" id="JAURTK010000002">
    <property type="protein sequence ID" value="MDP9646523.1"/>
    <property type="molecule type" value="Genomic_DNA"/>
</dbReference>
<dbReference type="Pfam" id="PF00775">
    <property type="entry name" value="Dioxygenase_C"/>
    <property type="match status" value="1"/>
</dbReference>
<dbReference type="Gene3D" id="2.60.130.10">
    <property type="entry name" value="Aromatic compound dioxygenase"/>
    <property type="match status" value="1"/>
</dbReference>
<feature type="domain" description="Intradiol ring-cleavage dioxygenases" evidence="7">
    <location>
        <begin position="129"/>
        <end position="157"/>
    </location>
</feature>
<evidence type="ECO:0000256" key="3">
    <source>
        <dbReference type="ARBA" id="ARBA00022723"/>
    </source>
</evidence>
<evidence type="ECO:0000256" key="5">
    <source>
        <dbReference type="ARBA" id="ARBA00023002"/>
    </source>
</evidence>
<accession>A0AB73I926</accession>
<dbReference type="RefSeq" id="WP_020066069.1">
    <property type="nucleotide sequence ID" value="NZ_JAURTK010000002.1"/>
</dbReference>
<dbReference type="PANTHER" id="PTHR33711:SF7">
    <property type="entry name" value="INTRADIOL RING-CLEAVAGE DIOXYGENASES DOMAIN-CONTAINING PROTEIN-RELATED"/>
    <property type="match status" value="1"/>
</dbReference>
<evidence type="ECO:0000259" key="7">
    <source>
        <dbReference type="PROSITE" id="PS00083"/>
    </source>
</evidence>
<keyword evidence="5 8" id="KW-0560">Oxidoreductase</keyword>
<dbReference type="InterPro" id="IPR000627">
    <property type="entry name" value="Intradiol_dOase_C"/>
</dbReference>
<dbReference type="EC" id="1.13.11.37" evidence="8"/>
<dbReference type="SUPFAM" id="SSF49482">
    <property type="entry name" value="Aromatic compound dioxygenase"/>
    <property type="match status" value="1"/>
</dbReference>
<dbReference type="InterPro" id="IPR050770">
    <property type="entry name" value="Intradiol_RC_Dioxygenase"/>
</dbReference>
<dbReference type="GO" id="GO:0047074">
    <property type="term" value="F:4-hydroxycatechol 1,2-dioxygenase activity"/>
    <property type="evidence" value="ECO:0007669"/>
    <property type="project" value="UniProtKB-EC"/>
</dbReference>
<dbReference type="InterPro" id="IPR015889">
    <property type="entry name" value="Intradiol_dOase_core"/>
</dbReference>
<reference evidence="8" key="1">
    <citation type="submission" date="2023-07" db="EMBL/GenBank/DDBJ databases">
        <title>Sorghum-associated microbial communities from plants grown in Nebraska, USA.</title>
        <authorList>
            <person name="Schachtman D."/>
        </authorList>
    </citation>
    <scope>NUCLEOTIDE SEQUENCE</scope>
    <source>
        <strain evidence="8">DS1061</strain>
    </source>
</reference>
<dbReference type="InterPro" id="IPR007535">
    <property type="entry name" value="Catechol_dOase_N"/>
</dbReference>
<protein>
    <submittedName>
        <fullName evidence="8">Hydroxyquinol 1,2-dioxygenase</fullName>
        <ecNumber evidence="8">1.13.11.37</ecNumber>
    </submittedName>
</protein>
<dbReference type="CDD" id="cd03461">
    <property type="entry name" value="1_2-HQD"/>
    <property type="match status" value="1"/>
</dbReference>
<evidence type="ECO:0000256" key="2">
    <source>
        <dbReference type="ARBA" id="ARBA00007825"/>
    </source>
</evidence>
<dbReference type="GO" id="GO:0008199">
    <property type="term" value="F:ferric iron binding"/>
    <property type="evidence" value="ECO:0007669"/>
    <property type="project" value="InterPro"/>
</dbReference>
<evidence type="ECO:0000256" key="1">
    <source>
        <dbReference type="ARBA" id="ARBA00001965"/>
    </source>
</evidence>
<dbReference type="Pfam" id="PF04444">
    <property type="entry name" value="Dioxygenase_N"/>
    <property type="match status" value="1"/>
</dbReference>
<dbReference type="PANTHER" id="PTHR33711">
    <property type="entry name" value="DIOXYGENASE, PUTATIVE (AFU_ORTHOLOGUE AFUA_2G02910)-RELATED"/>
    <property type="match status" value="1"/>
</dbReference>
<dbReference type="AlphaFoldDB" id="A0AB73I926"/>
<comment type="caution">
    <text evidence="8">The sequence shown here is derived from an EMBL/GenBank/DDBJ whole genome shotgun (WGS) entry which is preliminary data.</text>
</comment>
<name>A0AB73I926_9BURK</name>
<gene>
    <name evidence="8" type="ORF">J2793_001956</name>
</gene>
<dbReference type="GO" id="GO:0018576">
    <property type="term" value="F:catechol 1,2-dioxygenase activity"/>
    <property type="evidence" value="ECO:0007669"/>
    <property type="project" value="InterPro"/>
</dbReference>
<dbReference type="InterPro" id="IPR039390">
    <property type="entry name" value="1_2-HQD/HQD"/>
</dbReference>
<comment type="similarity">
    <text evidence="2">Belongs to the intradiol ring-cleavage dioxygenase family.</text>
</comment>
<comment type="cofactor">
    <cofactor evidence="1">
        <name>Fe(3+)</name>
        <dbReference type="ChEBI" id="CHEBI:29034"/>
    </cofactor>
</comment>
<keyword evidence="3" id="KW-0479">Metal-binding</keyword>
<proteinExistence type="inferred from homology"/>
<evidence type="ECO:0000313" key="9">
    <source>
        <dbReference type="Proteomes" id="UP001229486"/>
    </source>
</evidence>
<dbReference type="PROSITE" id="PS00083">
    <property type="entry name" value="INTRADIOL_DIOXYGENAS"/>
    <property type="match status" value="1"/>
</dbReference>
<sequence length="286" mass="31610">MRNLDENTITDAVLKRHEGASNVRLRAVMTSLVRHLHDFAREVQLTEDEWEAGIRFLTEVGHITDGNRQEFILLSDTLGLSMLVTAMANRKPVGCTEATVFGPFFVGGAPVHRNGDDIANGAGGEPCFVSGRIMGLEGEAVPNARIEVWQADSAGFYDVQYEGDTHRARAVLHSLPDGSYHFRSIVAEPYPIPHDGPVGKLLAALGRHPWRPAHLHFMITAPGYERLVTHVFRDGDRYLDSDAVFGVRSSLIADWIHHEEGVAPDGTRMQSPFSTLAFDFVLNRSS</sequence>
<dbReference type="GeneID" id="97015226"/>
<organism evidence="8 9">
    <name type="scientific">Paraburkholderia caledonica</name>
    <dbReference type="NCBI Taxonomy" id="134536"/>
    <lineage>
        <taxon>Bacteria</taxon>
        <taxon>Pseudomonadati</taxon>
        <taxon>Pseudomonadota</taxon>
        <taxon>Betaproteobacteria</taxon>
        <taxon>Burkholderiales</taxon>
        <taxon>Burkholderiaceae</taxon>
        <taxon>Paraburkholderia</taxon>
    </lineage>
</organism>
<dbReference type="GO" id="GO:0009712">
    <property type="term" value="P:catechol-containing compound metabolic process"/>
    <property type="evidence" value="ECO:0007669"/>
    <property type="project" value="InterPro"/>
</dbReference>
<evidence type="ECO:0000313" key="8">
    <source>
        <dbReference type="EMBL" id="MDP9646523.1"/>
    </source>
</evidence>
<evidence type="ECO:0000256" key="4">
    <source>
        <dbReference type="ARBA" id="ARBA00022964"/>
    </source>
</evidence>
<evidence type="ECO:0000256" key="6">
    <source>
        <dbReference type="ARBA" id="ARBA00023004"/>
    </source>
</evidence>
<keyword evidence="4" id="KW-0223">Dioxygenase</keyword>